<dbReference type="AlphaFoldDB" id="A0A9W9Z287"/>
<feature type="compositionally biased region" description="Pro residues" evidence="3">
    <location>
        <begin position="500"/>
        <end position="510"/>
    </location>
</feature>
<feature type="chain" id="PRO_5040906449" evidence="5">
    <location>
        <begin position="24"/>
        <end position="610"/>
    </location>
</feature>
<dbReference type="PROSITE" id="PS50026">
    <property type="entry name" value="EGF_3"/>
    <property type="match status" value="1"/>
</dbReference>
<feature type="region of interest" description="Disordered" evidence="3">
    <location>
        <begin position="559"/>
        <end position="610"/>
    </location>
</feature>
<evidence type="ECO:0000259" key="7">
    <source>
        <dbReference type="PROSITE" id="PS50026"/>
    </source>
</evidence>
<gene>
    <name evidence="8" type="ORF">OS493_009183</name>
</gene>
<dbReference type="InterPro" id="IPR001791">
    <property type="entry name" value="Laminin_G"/>
</dbReference>
<keyword evidence="4" id="KW-1133">Transmembrane helix</keyword>
<dbReference type="PROSITE" id="PS50025">
    <property type="entry name" value="LAM_G_DOMAIN"/>
    <property type="match status" value="2"/>
</dbReference>
<dbReference type="SMART" id="SM00282">
    <property type="entry name" value="LamG"/>
    <property type="match status" value="2"/>
</dbReference>
<dbReference type="Gene3D" id="2.10.25.10">
    <property type="entry name" value="Laminin"/>
    <property type="match status" value="1"/>
</dbReference>
<protein>
    <submittedName>
        <fullName evidence="8">Uncharacterized protein</fullName>
    </submittedName>
</protein>
<proteinExistence type="predicted"/>
<feature type="region of interest" description="Disordered" evidence="3">
    <location>
        <begin position="459"/>
        <end position="522"/>
    </location>
</feature>
<dbReference type="PANTHER" id="PTHR15036:SF49">
    <property type="entry name" value="AXOTACTIN"/>
    <property type="match status" value="1"/>
</dbReference>
<feature type="domain" description="Laminin G" evidence="6">
    <location>
        <begin position="261"/>
        <end position="457"/>
    </location>
</feature>
<comment type="caution">
    <text evidence="2">Lacks conserved residue(s) required for the propagation of feature annotation.</text>
</comment>
<dbReference type="CDD" id="cd00054">
    <property type="entry name" value="EGF_CA"/>
    <property type="match status" value="1"/>
</dbReference>
<dbReference type="Pfam" id="PF02210">
    <property type="entry name" value="Laminin_G_2"/>
    <property type="match status" value="2"/>
</dbReference>
<evidence type="ECO:0000256" key="2">
    <source>
        <dbReference type="PROSITE-ProRule" id="PRU00076"/>
    </source>
</evidence>
<evidence type="ECO:0000256" key="4">
    <source>
        <dbReference type="SAM" id="Phobius"/>
    </source>
</evidence>
<dbReference type="InterPro" id="IPR000742">
    <property type="entry name" value="EGF"/>
</dbReference>
<evidence type="ECO:0000256" key="1">
    <source>
        <dbReference type="ARBA" id="ARBA00023157"/>
    </source>
</evidence>
<keyword evidence="2" id="KW-0245">EGF-like domain</keyword>
<keyword evidence="4" id="KW-0472">Membrane</keyword>
<evidence type="ECO:0000256" key="3">
    <source>
        <dbReference type="SAM" id="MobiDB-lite"/>
    </source>
</evidence>
<sequence>MSVKDVFFMFAVLSLLAPALIQAAGLQSAGLRFFGKPNSHAEYESWNARPNATLQFFFQTNSKKTAMLFYQDNNGQSQFIDLFLIKGEARFRARIQGMQSTEKRFIKRDFADSKWHQVKIELSEKEITFSIDTEDFIYNAMPIAFDKYVDSSENAGLFVGGIPLEDGRWSHGGLFYDVYGRLTAIFEGCIGDIRYNRAPNGRLERARLRHSVEAADNCSGACAKRPQRCSNDGRCIDRIRDSECDCTGTGYEGETCEIPSTVVFMDGNGAYMSYRLDPDSSLRTTEKNTMDFLFLTEAQDGVFFYMGRDRDHLLVELVNGSLRVQQDFGGGPVVVQSGSNALSDSCWHHVEIRRRRTRLTVIIDQGKSGKDNASSLIYKTLNLNNESDIIYFGGGPSKVLRFAKAKRLSFKGFLRKFRFEGLSVLDNALKDKDGFSNTGVMQIFPNNVVLHEAENKCERSWGSGCPPGEDDSDSCKPSTTPTTGTLTSTTSPTTILSRAPPGPRKTPPPETAKQQKPTPRPKGVSPWVIILIVLAAMAVVFIGVFLLYRWNHRYTGSFKPSKNEEGQMQEPGVEPAEQHSTRVYSQPAFFMYKPPKKPPTSERLESPVSI</sequence>
<comment type="caution">
    <text evidence="8">The sequence shown here is derived from an EMBL/GenBank/DDBJ whole genome shotgun (WGS) entry which is preliminary data.</text>
</comment>
<keyword evidence="5" id="KW-0732">Signal</keyword>
<dbReference type="Proteomes" id="UP001163046">
    <property type="component" value="Unassembled WGS sequence"/>
</dbReference>
<reference evidence="8" key="1">
    <citation type="submission" date="2023-01" db="EMBL/GenBank/DDBJ databases">
        <title>Genome assembly of the deep-sea coral Lophelia pertusa.</title>
        <authorList>
            <person name="Herrera S."/>
            <person name="Cordes E."/>
        </authorList>
    </citation>
    <scope>NUCLEOTIDE SEQUENCE</scope>
    <source>
        <strain evidence="8">USNM1676648</strain>
        <tissue evidence="8">Polyp</tissue>
    </source>
</reference>
<feature type="domain" description="Laminin G" evidence="6">
    <location>
        <begin position="30"/>
        <end position="218"/>
    </location>
</feature>
<feature type="compositionally biased region" description="Basic and acidic residues" evidence="3">
    <location>
        <begin position="599"/>
        <end position="610"/>
    </location>
</feature>
<dbReference type="OrthoDB" id="5989513at2759"/>
<feature type="compositionally biased region" description="Low complexity" evidence="3">
    <location>
        <begin position="477"/>
        <end position="494"/>
    </location>
</feature>
<evidence type="ECO:0000256" key="5">
    <source>
        <dbReference type="SAM" id="SignalP"/>
    </source>
</evidence>
<dbReference type="EMBL" id="MU826829">
    <property type="protein sequence ID" value="KAJ7373861.1"/>
    <property type="molecule type" value="Genomic_DNA"/>
</dbReference>
<keyword evidence="4" id="KW-0812">Transmembrane</keyword>
<dbReference type="InterPro" id="IPR013320">
    <property type="entry name" value="ConA-like_dom_sf"/>
</dbReference>
<feature type="signal peptide" evidence="5">
    <location>
        <begin position="1"/>
        <end position="23"/>
    </location>
</feature>
<feature type="domain" description="EGF-like" evidence="7">
    <location>
        <begin position="219"/>
        <end position="257"/>
    </location>
</feature>
<evidence type="ECO:0000313" key="9">
    <source>
        <dbReference type="Proteomes" id="UP001163046"/>
    </source>
</evidence>
<evidence type="ECO:0000313" key="8">
    <source>
        <dbReference type="EMBL" id="KAJ7373861.1"/>
    </source>
</evidence>
<dbReference type="SUPFAM" id="SSF49899">
    <property type="entry name" value="Concanavalin A-like lectins/glucanases"/>
    <property type="match status" value="2"/>
</dbReference>
<keyword evidence="1" id="KW-1015">Disulfide bond</keyword>
<feature type="transmembrane region" description="Helical" evidence="4">
    <location>
        <begin position="527"/>
        <end position="548"/>
    </location>
</feature>
<evidence type="ECO:0000259" key="6">
    <source>
        <dbReference type="PROSITE" id="PS50025"/>
    </source>
</evidence>
<dbReference type="PANTHER" id="PTHR15036">
    <property type="entry name" value="PIKACHURIN-LIKE PROTEIN"/>
    <property type="match status" value="1"/>
</dbReference>
<name>A0A9W9Z287_9CNID</name>
<dbReference type="Gene3D" id="2.60.120.200">
    <property type="match status" value="2"/>
</dbReference>
<keyword evidence="9" id="KW-1185">Reference proteome</keyword>
<dbReference type="GO" id="GO:0016020">
    <property type="term" value="C:membrane"/>
    <property type="evidence" value="ECO:0007669"/>
    <property type="project" value="UniProtKB-SubCell"/>
</dbReference>
<accession>A0A9W9Z287</accession>
<organism evidence="8 9">
    <name type="scientific">Desmophyllum pertusum</name>
    <dbReference type="NCBI Taxonomy" id="174260"/>
    <lineage>
        <taxon>Eukaryota</taxon>
        <taxon>Metazoa</taxon>
        <taxon>Cnidaria</taxon>
        <taxon>Anthozoa</taxon>
        <taxon>Hexacorallia</taxon>
        <taxon>Scleractinia</taxon>
        <taxon>Caryophylliina</taxon>
        <taxon>Caryophylliidae</taxon>
        <taxon>Desmophyllum</taxon>
    </lineage>
</organism>
<dbReference type="InterPro" id="IPR050372">
    <property type="entry name" value="Neurexin-related_CASP"/>
</dbReference>
<dbReference type="CDD" id="cd00110">
    <property type="entry name" value="LamG"/>
    <property type="match status" value="2"/>
</dbReference>